<feature type="compositionally biased region" description="Basic and acidic residues" evidence="1">
    <location>
        <begin position="61"/>
        <end position="71"/>
    </location>
</feature>
<reference evidence="2 3" key="1">
    <citation type="journal article" date="2023" name="Plants (Basel)">
        <title>Bridging the Gap: Combining Genomics and Transcriptomics Approaches to Understand Stylosanthes scabra, an Orphan Legume from the Brazilian Caatinga.</title>
        <authorList>
            <person name="Ferreira-Neto J.R.C."/>
            <person name="da Silva M.D."/>
            <person name="Binneck E."/>
            <person name="de Melo N.F."/>
            <person name="da Silva R.H."/>
            <person name="de Melo A.L.T.M."/>
            <person name="Pandolfi V."/>
            <person name="Bustamante F.O."/>
            <person name="Brasileiro-Vidal A.C."/>
            <person name="Benko-Iseppon A.M."/>
        </authorList>
    </citation>
    <scope>NUCLEOTIDE SEQUENCE [LARGE SCALE GENOMIC DNA]</scope>
    <source>
        <tissue evidence="2">Leaves</tissue>
    </source>
</reference>
<feature type="region of interest" description="Disordered" evidence="1">
    <location>
        <begin position="48"/>
        <end position="80"/>
    </location>
</feature>
<comment type="caution">
    <text evidence="2">The sequence shown here is derived from an EMBL/GenBank/DDBJ whole genome shotgun (WGS) entry which is preliminary data.</text>
</comment>
<evidence type="ECO:0000256" key="1">
    <source>
        <dbReference type="SAM" id="MobiDB-lite"/>
    </source>
</evidence>
<dbReference type="Proteomes" id="UP001341840">
    <property type="component" value="Unassembled WGS sequence"/>
</dbReference>
<sequence>MQRPPPEPPDSYLFEVGDGEPPDLHSIATEIGAFADDKESLTEGVVTGAEGSASLTGTVKNLHEGDGDRRTSGGQKPPRRRVFPFFGKPSILLAAVLPWNRGGGRPTGGWFCGSVAMMERRSNRADMRETDPVITATNSLDGMEGFLSVAEGTSGFCHAIGGWCIPGPAVVEPAEPWWKQVVGSLFDGVSLLLQCEKENQGRMREGSIGLGVPNPNGPGPIRKRSLGFSECVLNFGPNMLCSIFV</sequence>
<dbReference type="EMBL" id="JASCZI010181829">
    <property type="protein sequence ID" value="MED6186023.1"/>
    <property type="molecule type" value="Genomic_DNA"/>
</dbReference>
<evidence type="ECO:0000313" key="3">
    <source>
        <dbReference type="Proteomes" id="UP001341840"/>
    </source>
</evidence>
<proteinExistence type="predicted"/>
<gene>
    <name evidence="2" type="ORF">PIB30_062730</name>
</gene>
<name>A0ABU6WP20_9FABA</name>
<keyword evidence="3" id="KW-1185">Reference proteome</keyword>
<accession>A0ABU6WP20</accession>
<protein>
    <submittedName>
        <fullName evidence="2">Uncharacterized protein</fullName>
    </submittedName>
</protein>
<organism evidence="2 3">
    <name type="scientific">Stylosanthes scabra</name>
    <dbReference type="NCBI Taxonomy" id="79078"/>
    <lineage>
        <taxon>Eukaryota</taxon>
        <taxon>Viridiplantae</taxon>
        <taxon>Streptophyta</taxon>
        <taxon>Embryophyta</taxon>
        <taxon>Tracheophyta</taxon>
        <taxon>Spermatophyta</taxon>
        <taxon>Magnoliopsida</taxon>
        <taxon>eudicotyledons</taxon>
        <taxon>Gunneridae</taxon>
        <taxon>Pentapetalae</taxon>
        <taxon>rosids</taxon>
        <taxon>fabids</taxon>
        <taxon>Fabales</taxon>
        <taxon>Fabaceae</taxon>
        <taxon>Papilionoideae</taxon>
        <taxon>50 kb inversion clade</taxon>
        <taxon>dalbergioids sensu lato</taxon>
        <taxon>Dalbergieae</taxon>
        <taxon>Pterocarpus clade</taxon>
        <taxon>Stylosanthes</taxon>
    </lineage>
</organism>
<evidence type="ECO:0000313" key="2">
    <source>
        <dbReference type="EMBL" id="MED6186023.1"/>
    </source>
</evidence>